<keyword evidence="2" id="KW-1133">Transmembrane helix</keyword>
<dbReference type="Proteomes" id="UP000694544">
    <property type="component" value="Unplaced"/>
</dbReference>
<evidence type="ECO:0000256" key="1">
    <source>
        <dbReference type="SAM" id="MobiDB-lite"/>
    </source>
</evidence>
<dbReference type="AlphaFoldDB" id="A0A8C6DH06"/>
<evidence type="ECO:0000256" key="2">
    <source>
        <dbReference type="SAM" id="Phobius"/>
    </source>
</evidence>
<keyword evidence="2" id="KW-0812">Transmembrane</keyword>
<gene>
    <name evidence="3" type="primary">C1orf162</name>
</gene>
<reference evidence="3" key="2">
    <citation type="submission" date="2025-09" db="UniProtKB">
        <authorList>
            <consortium name="Ensembl"/>
        </authorList>
    </citation>
    <scope>IDENTIFICATION</scope>
</reference>
<feature type="region of interest" description="Disordered" evidence="1">
    <location>
        <begin position="1"/>
        <end position="21"/>
    </location>
</feature>
<reference evidence="3" key="1">
    <citation type="submission" date="2025-08" db="UniProtKB">
        <authorList>
            <consortium name="Ensembl"/>
        </authorList>
    </citation>
    <scope>IDENTIFICATION</scope>
</reference>
<dbReference type="Ensembl" id="ENSMMST00000012664.1">
    <property type="protein sequence ID" value="ENSMMSP00000011475.1"/>
    <property type="gene ID" value="ENSMMSG00000008788.1"/>
</dbReference>
<keyword evidence="4" id="KW-1185">Reference proteome</keyword>
<name>A0A8C6DH06_MOSMO</name>
<accession>A0A8C6DH06</accession>
<dbReference type="GeneTree" id="ENSGT00390000015005"/>
<dbReference type="InterPro" id="IPR037763">
    <property type="entry name" value="C1orf162"/>
</dbReference>
<keyword evidence="2" id="KW-0472">Membrane</keyword>
<organism evidence="3 4">
    <name type="scientific">Moschus moschiferus</name>
    <name type="common">Siberian musk deer</name>
    <name type="synonym">Moschus sibiricus</name>
    <dbReference type="NCBI Taxonomy" id="68415"/>
    <lineage>
        <taxon>Eukaryota</taxon>
        <taxon>Metazoa</taxon>
        <taxon>Chordata</taxon>
        <taxon>Craniata</taxon>
        <taxon>Vertebrata</taxon>
        <taxon>Euteleostomi</taxon>
        <taxon>Mammalia</taxon>
        <taxon>Eutheria</taxon>
        <taxon>Laurasiatheria</taxon>
        <taxon>Artiodactyla</taxon>
        <taxon>Ruminantia</taxon>
        <taxon>Pecora</taxon>
        <taxon>Moschidae</taxon>
        <taxon>Moschus</taxon>
    </lineage>
</organism>
<protein>
    <submittedName>
        <fullName evidence="3">Chromosome 1 open reading frame 162</fullName>
    </submittedName>
</protein>
<proteinExistence type="predicted"/>
<feature type="transmembrane region" description="Helical" evidence="2">
    <location>
        <begin position="41"/>
        <end position="62"/>
    </location>
</feature>
<sequence>MGNQMPKPEPNYKGPGTHPTTASAVTSARCLSGHPNKEHLVLAFFAGVILTLLLMAFVFLIIKIYRKCHSSPQTLDPPSDHPAKLSSSEEALTYASMIFKAPKENSDHLTKSVQNAVHSDPVVYAQVKVTNSPCLSSEA</sequence>
<evidence type="ECO:0000313" key="3">
    <source>
        <dbReference type="Ensembl" id="ENSMMSP00000011475.1"/>
    </source>
</evidence>
<dbReference type="PANTHER" id="PTHR37997">
    <property type="entry name" value="TRANSMEMBRANE PROTEIN C1ORF162"/>
    <property type="match status" value="1"/>
</dbReference>
<evidence type="ECO:0000313" key="4">
    <source>
        <dbReference type="Proteomes" id="UP000694544"/>
    </source>
</evidence>
<dbReference type="PANTHER" id="PTHR37997:SF1">
    <property type="entry name" value="TRANSMEMBRANE PROTEIN C1ORF162"/>
    <property type="match status" value="1"/>
</dbReference>